<dbReference type="PANTHER" id="PTHR34072:SF52">
    <property type="entry name" value="RIBONUCLEASE H"/>
    <property type="match status" value="1"/>
</dbReference>
<proteinExistence type="predicted"/>
<dbReference type="Proteomes" id="UP001151760">
    <property type="component" value="Unassembled WGS sequence"/>
</dbReference>
<dbReference type="Pfam" id="PF17919">
    <property type="entry name" value="RT_RNaseH_2"/>
    <property type="match status" value="1"/>
</dbReference>
<keyword evidence="2" id="KW-0548">Nucleotidyltransferase</keyword>
<feature type="domain" description="Reverse transcriptase/retrotransposon-derived protein RNase H-like" evidence="1">
    <location>
        <begin position="141"/>
        <end position="213"/>
    </location>
</feature>
<evidence type="ECO:0000313" key="2">
    <source>
        <dbReference type="EMBL" id="GJT82094.1"/>
    </source>
</evidence>
<evidence type="ECO:0000313" key="3">
    <source>
        <dbReference type="Proteomes" id="UP001151760"/>
    </source>
</evidence>
<reference evidence="2" key="1">
    <citation type="journal article" date="2022" name="Int. J. Mol. Sci.">
        <title>Draft Genome of Tanacetum Coccineum: Genomic Comparison of Closely Related Tanacetum-Family Plants.</title>
        <authorList>
            <person name="Yamashiro T."/>
            <person name="Shiraishi A."/>
            <person name="Nakayama K."/>
            <person name="Satake H."/>
        </authorList>
    </citation>
    <scope>NUCLEOTIDE SEQUENCE</scope>
</reference>
<keyword evidence="2" id="KW-0808">Transferase</keyword>
<dbReference type="PANTHER" id="PTHR34072">
    <property type="entry name" value="ENZYMATIC POLYPROTEIN-RELATED"/>
    <property type="match status" value="1"/>
</dbReference>
<gene>
    <name evidence="2" type="ORF">Tco_1056436</name>
</gene>
<dbReference type="EMBL" id="BQNB010019137">
    <property type="protein sequence ID" value="GJT82094.1"/>
    <property type="molecule type" value="Genomic_DNA"/>
</dbReference>
<comment type="caution">
    <text evidence="2">The sequence shown here is derived from an EMBL/GenBank/DDBJ whole genome shotgun (WGS) entry which is preliminary data.</text>
</comment>
<keyword evidence="3" id="KW-1185">Reference proteome</keyword>
<reference evidence="2" key="2">
    <citation type="submission" date="2022-01" db="EMBL/GenBank/DDBJ databases">
        <authorList>
            <person name="Yamashiro T."/>
            <person name="Shiraishi A."/>
            <person name="Satake H."/>
            <person name="Nakayama K."/>
        </authorList>
    </citation>
    <scope>NUCLEOTIDE SEQUENCE</scope>
</reference>
<dbReference type="GO" id="GO:0003964">
    <property type="term" value="F:RNA-directed DNA polymerase activity"/>
    <property type="evidence" value="ECO:0007669"/>
    <property type="project" value="UniProtKB-KW"/>
</dbReference>
<evidence type="ECO:0000259" key="1">
    <source>
        <dbReference type="Pfam" id="PF17919"/>
    </source>
</evidence>
<keyword evidence="2" id="KW-0695">RNA-directed DNA polymerase</keyword>
<protein>
    <submittedName>
        <fullName evidence="2">Reverse transcriptase domain-containing protein</fullName>
    </submittedName>
</protein>
<organism evidence="2 3">
    <name type="scientific">Tanacetum coccineum</name>
    <dbReference type="NCBI Taxonomy" id="301880"/>
    <lineage>
        <taxon>Eukaryota</taxon>
        <taxon>Viridiplantae</taxon>
        <taxon>Streptophyta</taxon>
        <taxon>Embryophyta</taxon>
        <taxon>Tracheophyta</taxon>
        <taxon>Spermatophyta</taxon>
        <taxon>Magnoliopsida</taxon>
        <taxon>eudicotyledons</taxon>
        <taxon>Gunneridae</taxon>
        <taxon>Pentapetalae</taxon>
        <taxon>asterids</taxon>
        <taxon>campanulids</taxon>
        <taxon>Asterales</taxon>
        <taxon>Asteraceae</taxon>
        <taxon>Asteroideae</taxon>
        <taxon>Anthemideae</taxon>
        <taxon>Anthemidinae</taxon>
        <taxon>Tanacetum</taxon>
    </lineage>
</organism>
<dbReference type="InterPro" id="IPR041577">
    <property type="entry name" value="RT_RNaseH_2"/>
</dbReference>
<dbReference type="InterPro" id="IPR043502">
    <property type="entry name" value="DNA/RNA_pol_sf"/>
</dbReference>
<name>A0ABQ5H3N9_9ASTR</name>
<accession>A0ABQ5H3N9</accession>
<dbReference type="SUPFAM" id="SSF56672">
    <property type="entry name" value="DNA/RNA polymerases"/>
    <property type="match status" value="1"/>
</dbReference>
<sequence>MLKGCQVFLAHVTTRETEDKSKEKRLEDMPIVRDFPEVIPKDLPGISTDPTSGISNRFYTWCCTCSTGTLSIGAFRKERVVGATARTIRQRLYKTQFLTLGSSGLVCQVEGWIVSNEHRLSGTEQANGEESLSTPKDCRFEAAVQLLMKKLCSAPILALHEGSKDFVVYCDVSHKGLGVVLMKREKEISYASRQLKIHKKNNTTHDLELGSCRWLELLSDYNYKIRYHLGKENVVADALSRKERSKPLRVRALAMTIGLDLPKQIREAQIEAQKPKNLENEDVGGMIRKDIPKEKLEPRADGTLCLKGRSWLP</sequence>